<dbReference type="InterPro" id="IPR027417">
    <property type="entry name" value="P-loop_NTPase"/>
</dbReference>
<dbReference type="InterPro" id="IPR038734">
    <property type="entry name" value="YhaN_AAA"/>
</dbReference>
<dbReference type="Gene3D" id="3.30.950.30">
    <property type="entry name" value="Schlafen, AAA domain"/>
    <property type="match status" value="1"/>
</dbReference>
<keyword evidence="4" id="KW-1185">Reference proteome</keyword>
<dbReference type="Proteomes" id="UP000191554">
    <property type="component" value="Unassembled WGS sequence"/>
</dbReference>
<comment type="caution">
    <text evidence="3">The sequence shown here is derived from an EMBL/GenBank/DDBJ whole genome shotgun (WGS) entry which is preliminary data.</text>
</comment>
<protein>
    <submittedName>
        <fullName evidence="3">DNA replication and repair protein RecF</fullName>
    </submittedName>
</protein>
<accession>A0A1V4SDZ9</accession>
<evidence type="ECO:0000259" key="2">
    <source>
        <dbReference type="Pfam" id="PF13514"/>
    </source>
</evidence>
<organism evidence="3 4">
    <name type="scientific">Ruminiclostridium hungatei</name>
    <name type="common">Clostridium hungatei</name>
    <dbReference type="NCBI Taxonomy" id="48256"/>
    <lineage>
        <taxon>Bacteria</taxon>
        <taxon>Bacillati</taxon>
        <taxon>Bacillota</taxon>
        <taxon>Clostridia</taxon>
        <taxon>Eubacteriales</taxon>
        <taxon>Oscillospiraceae</taxon>
        <taxon>Ruminiclostridium</taxon>
    </lineage>
</organism>
<dbReference type="PANTHER" id="PTHR32182">
    <property type="entry name" value="DNA REPLICATION AND REPAIR PROTEIN RECF"/>
    <property type="match status" value="1"/>
</dbReference>
<dbReference type="SUPFAM" id="SSF52540">
    <property type="entry name" value="P-loop containing nucleoside triphosphate hydrolases"/>
    <property type="match status" value="1"/>
</dbReference>
<evidence type="ECO:0000313" key="3">
    <source>
        <dbReference type="EMBL" id="OPX42044.1"/>
    </source>
</evidence>
<dbReference type="InterPro" id="IPR038461">
    <property type="entry name" value="Schlafen_AlbA_2_dom_sf"/>
</dbReference>
<proteinExistence type="predicted"/>
<dbReference type="EMBL" id="MZGX01000036">
    <property type="protein sequence ID" value="OPX42044.1"/>
    <property type="molecule type" value="Genomic_DNA"/>
</dbReference>
<dbReference type="RefSeq" id="WP_080066556.1">
    <property type="nucleotide sequence ID" value="NZ_MZGX01000036.1"/>
</dbReference>
<name>A0A1V4SDZ9_RUMHU</name>
<dbReference type="Pfam" id="PF04326">
    <property type="entry name" value="SLFN_AlbA_2"/>
    <property type="match status" value="1"/>
</dbReference>
<feature type="domain" description="Schlafen AlbA-2" evidence="1">
    <location>
        <begin position="287"/>
        <end position="420"/>
    </location>
</feature>
<evidence type="ECO:0000313" key="4">
    <source>
        <dbReference type="Proteomes" id="UP000191554"/>
    </source>
</evidence>
<dbReference type="InterPro" id="IPR007421">
    <property type="entry name" value="Schlafen_AlbA_2_dom"/>
</dbReference>
<dbReference type="OrthoDB" id="9801813at2"/>
<dbReference type="STRING" id="48256.CLHUN_41030"/>
<evidence type="ECO:0000259" key="1">
    <source>
        <dbReference type="Pfam" id="PF04326"/>
    </source>
</evidence>
<dbReference type="Gene3D" id="3.40.50.300">
    <property type="entry name" value="P-loop containing nucleotide triphosphate hydrolases"/>
    <property type="match status" value="1"/>
</dbReference>
<feature type="domain" description="YhaN AAA" evidence="2">
    <location>
        <begin position="1"/>
        <end position="49"/>
    </location>
</feature>
<gene>
    <name evidence="3" type="primary">recF_4</name>
    <name evidence="3" type="ORF">CLHUN_41030</name>
</gene>
<reference evidence="3 4" key="1">
    <citation type="submission" date="2017-03" db="EMBL/GenBank/DDBJ databases">
        <title>Genome sequence of Clostridium hungatei DSM 14427.</title>
        <authorList>
            <person name="Poehlein A."/>
            <person name="Daniel R."/>
        </authorList>
    </citation>
    <scope>NUCLEOTIDE SEQUENCE [LARGE SCALE GENOMIC DNA]</scope>
    <source>
        <strain evidence="3 4">DSM 14427</strain>
    </source>
</reference>
<dbReference type="AlphaFoldDB" id="A0A1V4SDZ9"/>
<dbReference type="GO" id="GO:0000731">
    <property type="term" value="P:DNA synthesis involved in DNA repair"/>
    <property type="evidence" value="ECO:0007669"/>
    <property type="project" value="TreeGrafter"/>
</dbReference>
<dbReference type="PANTHER" id="PTHR32182:SF0">
    <property type="entry name" value="DNA REPLICATION AND REPAIR PROTEIN RECF"/>
    <property type="match status" value="1"/>
</dbReference>
<sequence length="443" mass="51126">MYISKIELLNFGPIKHASFNLYSDKINLIIGCNASGKTNMLAAIYSLFYDDSILNFCSDSELFSEVNITLNNGYNHITKKYSTSSSELILNQFKDIYYFASINKRDHIFFCNNESLRNNRNFTKENIRKSIEFIEASGINNMDMQQLLKDQIERAHRYIYLSGGEQAFINLIWVLSKIPKDSIFIGDSIFCMFDSKTVQFILSIIQNLVGIQFVLLENAYLSSDIKDPDIHIQYLDNDINNETRSPIAFNYSFNFEDKIKIEENHDKDKKIEVINYRIGDKIPEEECRYTEFKEVKGENPCNSIIKNAEIYIISYLNSQVNDTGTILFGISDDKIVKGVNLTYADKDKIRREISELIKQAEPYISPDLYTINFKEIVNGNGILKDTYIVEIVVKSCDSELLYCTSRGEVFIKTEGGKTKLTPTQIQREILLRSKKIKRNKAPQ</sequence>
<dbReference type="Pfam" id="PF13514">
    <property type="entry name" value="AAA_27"/>
    <property type="match status" value="1"/>
</dbReference>
<dbReference type="GO" id="GO:0006302">
    <property type="term" value="P:double-strand break repair"/>
    <property type="evidence" value="ECO:0007669"/>
    <property type="project" value="TreeGrafter"/>
</dbReference>